<dbReference type="OrthoDB" id="372522at2759"/>
<organism evidence="2 3">
    <name type="scientific">Plasmodium gonderi</name>
    <dbReference type="NCBI Taxonomy" id="77519"/>
    <lineage>
        <taxon>Eukaryota</taxon>
        <taxon>Sar</taxon>
        <taxon>Alveolata</taxon>
        <taxon>Apicomplexa</taxon>
        <taxon>Aconoidasida</taxon>
        <taxon>Haemosporida</taxon>
        <taxon>Plasmodiidae</taxon>
        <taxon>Plasmodium</taxon>
        <taxon>Plasmodium (Plasmodium)</taxon>
    </lineage>
</organism>
<dbReference type="Proteomes" id="UP000195521">
    <property type="component" value="Unassembled WGS sequence"/>
</dbReference>
<evidence type="ECO:0000313" key="2">
    <source>
        <dbReference type="EMBL" id="GAW79986.1"/>
    </source>
</evidence>
<comment type="caution">
    <text evidence="2">The sequence shown here is derived from an EMBL/GenBank/DDBJ whole genome shotgun (WGS) entry which is preliminary data.</text>
</comment>
<name>A0A1Y1JBW3_PLAGO</name>
<sequence length="160" mass="18359">MKDQKEIDVKTINNTDDKEDQSLEEGGNILNSEKKKEHNENCLEQIEDPPNRSVSSRMSKMYKLENTVAQCIAREALEKASKIISKNERVQKEYNGIGLNNGDEGCDSRERLDTYWKGERMNCAQSETDTQPKWNCLHGAQPIMLGNNKELLEKLKSRLI</sequence>
<keyword evidence="3" id="KW-1185">Reference proteome</keyword>
<dbReference type="RefSeq" id="XP_028542575.1">
    <property type="nucleotide sequence ID" value="XM_028686774.1"/>
</dbReference>
<proteinExistence type="predicted"/>
<accession>A0A1Y1JBW3</accession>
<reference evidence="3" key="1">
    <citation type="submission" date="2017-04" db="EMBL/GenBank/DDBJ databases">
        <title>Plasmodium gonderi genome.</title>
        <authorList>
            <person name="Arisue N."/>
            <person name="Honma H."/>
            <person name="Kawai S."/>
            <person name="Tougan T."/>
            <person name="Tanabe K."/>
            <person name="Horii T."/>
        </authorList>
    </citation>
    <scope>NUCLEOTIDE SEQUENCE [LARGE SCALE GENOMIC DNA]</scope>
    <source>
        <strain evidence="3">ATCC 30045</strain>
    </source>
</reference>
<protein>
    <submittedName>
        <fullName evidence="2">Uncharacterized protein</fullName>
    </submittedName>
</protein>
<evidence type="ECO:0000313" key="3">
    <source>
        <dbReference type="Proteomes" id="UP000195521"/>
    </source>
</evidence>
<evidence type="ECO:0000256" key="1">
    <source>
        <dbReference type="SAM" id="MobiDB-lite"/>
    </source>
</evidence>
<gene>
    <name evidence="2" type="ORF">PGO_061310</name>
</gene>
<dbReference type="AlphaFoldDB" id="A0A1Y1JBW3"/>
<dbReference type="EMBL" id="BDQF01000007">
    <property type="protein sequence ID" value="GAW79986.1"/>
    <property type="molecule type" value="Genomic_DNA"/>
</dbReference>
<feature type="region of interest" description="Disordered" evidence="1">
    <location>
        <begin position="1"/>
        <end position="41"/>
    </location>
</feature>
<dbReference type="GeneID" id="39746698"/>
<feature type="compositionally biased region" description="Basic and acidic residues" evidence="1">
    <location>
        <begin position="32"/>
        <end position="41"/>
    </location>
</feature>